<evidence type="ECO:0000259" key="2">
    <source>
        <dbReference type="SMART" id="SM00181"/>
    </source>
</evidence>
<feature type="domain" description="EGF-like" evidence="2">
    <location>
        <begin position="183"/>
        <end position="216"/>
    </location>
</feature>
<evidence type="ECO:0000313" key="3">
    <source>
        <dbReference type="EnsemblMetazoa" id="SCAU010896-PA"/>
    </source>
</evidence>
<name>A0A1I8PT87_STOCA</name>
<dbReference type="EnsemblMetazoa" id="SCAU010896-RA">
    <property type="protein sequence ID" value="SCAU010896-PA"/>
    <property type="gene ID" value="SCAU010896"/>
</dbReference>
<dbReference type="AlphaFoldDB" id="A0A1I8PT87"/>
<keyword evidence="1" id="KW-0732">Signal</keyword>
<keyword evidence="4" id="KW-1185">Reference proteome</keyword>
<dbReference type="Proteomes" id="UP000095300">
    <property type="component" value="Unassembled WGS sequence"/>
</dbReference>
<feature type="domain" description="EGF-like" evidence="2">
    <location>
        <begin position="218"/>
        <end position="250"/>
    </location>
</feature>
<evidence type="ECO:0000313" key="4">
    <source>
        <dbReference type="Proteomes" id="UP000095300"/>
    </source>
</evidence>
<organism evidence="3 4">
    <name type="scientific">Stomoxys calcitrans</name>
    <name type="common">Stable fly</name>
    <name type="synonym">Conops calcitrans</name>
    <dbReference type="NCBI Taxonomy" id="35570"/>
    <lineage>
        <taxon>Eukaryota</taxon>
        <taxon>Metazoa</taxon>
        <taxon>Ecdysozoa</taxon>
        <taxon>Arthropoda</taxon>
        <taxon>Hexapoda</taxon>
        <taxon>Insecta</taxon>
        <taxon>Pterygota</taxon>
        <taxon>Neoptera</taxon>
        <taxon>Endopterygota</taxon>
        <taxon>Diptera</taxon>
        <taxon>Brachycera</taxon>
        <taxon>Muscomorpha</taxon>
        <taxon>Muscoidea</taxon>
        <taxon>Muscidae</taxon>
        <taxon>Stomoxys</taxon>
    </lineage>
</organism>
<dbReference type="SUPFAM" id="SSF57184">
    <property type="entry name" value="Growth factor receptor domain"/>
    <property type="match status" value="1"/>
</dbReference>
<dbReference type="OrthoDB" id="10060424at2759"/>
<accession>A0A1I8PT87</accession>
<feature type="domain" description="EGF-like" evidence="2">
    <location>
        <begin position="286"/>
        <end position="316"/>
    </location>
</feature>
<dbReference type="InterPro" id="IPR000742">
    <property type="entry name" value="EGF"/>
</dbReference>
<dbReference type="VEuPathDB" id="VectorBase:SCAU010896"/>
<evidence type="ECO:0000256" key="1">
    <source>
        <dbReference type="SAM" id="SignalP"/>
    </source>
</evidence>
<feature type="domain" description="EGF-like" evidence="2">
    <location>
        <begin position="334"/>
        <end position="370"/>
    </location>
</feature>
<feature type="domain" description="EGF-like" evidence="2">
    <location>
        <begin position="148"/>
        <end position="181"/>
    </location>
</feature>
<feature type="chain" id="PRO_5009327172" description="EGF-like domain-containing protein" evidence="1">
    <location>
        <begin position="29"/>
        <end position="406"/>
    </location>
</feature>
<feature type="domain" description="EGF-like" evidence="2">
    <location>
        <begin position="111"/>
        <end position="146"/>
    </location>
</feature>
<dbReference type="PANTHER" id="PTHR24047:SF32">
    <property type="entry name" value="FI01909P-RELATED"/>
    <property type="match status" value="1"/>
</dbReference>
<dbReference type="InterPro" id="IPR009030">
    <property type="entry name" value="Growth_fac_rcpt_cys_sf"/>
</dbReference>
<feature type="domain" description="EGF-like" evidence="2">
    <location>
        <begin position="252"/>
        <end position="284"/>
    </location>
</feature>
<feature type="signal peptide" evidence="1">
    <location>
        <begin position="1"/>
        <end position="28"/>
    </location>
</feature>
<gene>
    <name evidence="3" type="primary">106085080</name>
</gene>
<dbReference type="InterPro" id="IPR053255">
    <property type="entry name" value="EGF-like_domain"/>
</dbReference>
<protein>
    <recommendedName>
        <fullName evidence="2">EGF-like domain-containing protein</fullName>
    </recommendedName>
</protein>
<dbReference type="SMART" id="SM00181">
    <property type="entry name" value="EGF"/>
    <property type="match status" value="7"/>
</dbReference>
<dbReference type="STRING" id="35570.A0A1I8PT87"/>
<sequence>MTTERWGSFQIHVRLVGFYILATATVKGQDQEIYGDIYPNTRAELNLYYNTQHREEKCYRDVPAIFFQFKEEEPIMGNSSIPNYLRFEKCCEGYVATSRPLDLDSNKCVPDCSLVSANNCRNGFCRSSQHCECFEGFVANSKGNCVHTCPLGCENGHCLLDGTCICNPGYSLESETRKFCIPQCSHIPCGLNQECVAPGECQCQVGYQWLDFLGCQPICQPGCGFGRCVAPQECECFAGYIKRPGRNICEAECKINCLNGFCESFYKCQCFNGFVYDSLSQTCLPHCPDSCEHGVCIAPGICRCFEGYYLWDNICRPICENGCGPYGKCVKPNTCACGSDQQHCSGGGQCTSEGKCRCPFGMQHFIDRCLYPFKVQSKIFTTAERLHYDKELKYEFEALIGRFFQF</sequence>
<dbReference type="PANTHER" id="PTHR24047">
    <property type="entry name" value="FI01909P-RELATED"/>
    <property type="match status" value="1"/>
</dbReference>
<proteinExistence type="predicted"/>
<dbReference type="KEGG" id="scac:106085080"/>
<reference evidence="3" key="1">
    <citation type="submission" date="2020-05" db="UniProtKB">
        <authorList>
            <consortium name="EnsemblMetazoa"/>
        </authorList>
    </citation>
    <scope>IDENTIFICATION</scope>
    <source>
        <strain evidence="3">USDA</strain>
    </source>
</reference>
<dbReference type="Gene3D" id="2.10.25.10">
    <property type="entry name" value="Laminin"/>
    <property type="match status" value="4"/>
</dbReference>